<gene>
    <name evidence="2" type="ORF">JYU34_007965</name>
</gene>
<evidence type="ECO:0000313" key="2">
    <source>
        <dbReference type="EMBL" id="KAG7306594.1"/>
    </source>
</evidence>
<dbReference type="InterPro" id="IPR036005">
    <property type="entry name" value="Creatinase/aminopeptidase-like"/>
</dbReference>
<dbReference type="Proteomes" id="UP000823941">
    <property type="component" value="Chromosome 11"/>
</dbReference>
<dbReference type="InterPro" id="IPR050422">
    <property type="entry name" value="X-Pro_aminopeptidase_P"/>
</dbReference>
<protein>
    <recommendedName>
        <fullName evidence="1">Peptidase M24 C-terminal domain-containing protein</fullName>
    </recommendedName>
</protein>
<evidence type="ECO:0000259" key="1">
    <source>
        <dbReference type="Pfam" id="PF16188"/>
    </source>
</evidence>
<dbReference type="InterPro" id="IPR032416">
    <property type="entry name" value="Peptidase_M24_C"/>
</dbReference>
<proteinExistence type="predicted"/>
<keyword evidence="3" id="KW-1185">Reference proteome</keyword>
<evidence type="ECO:0000313" key="3">
    <source>
        <dbReference type="Proteomes" id="UP000823941"/>
    </source>
</evidence>
<reference evidence="2 3" key="1">
    <citation type="submission" date="2021-06" db="EMBL/GenBank/DDBJ databases">
        <title>A haploid diamondback moth (Plutella xylostella L.) genome assembly resolves 31 chromosomes and identifies a diamide resistance mutation.</title>
        <authorList>
            <person name="Ward C.M."/>
            <person name="Perry K.D."/>
            <person name="Baker G."/>
            <person name="Powis K."/>
            <person name="Heckel D.G."/>
            <person name="Baxter S.W."/>
        </authorList>
    </citation>
    <scope>NUCLEOTIDE SEQUENCE [LARGE SCALE GENOMIC DNA]</scope>
    <source>
        <strain evidence="2 3">LV</strain>
        <tissue evidence="2">Single pupa</tissue>
    </source>
</reference>
<organism evidence="2 3">
    <name type="scientific">Plutella xylostella</name>
    <name type="common">Diamondback moth</name>
    <name type="synonym">Plutella maculipennis</name>
    <dbReference type="NCBI Taxonomy" id="51655"/>
    <lineage>
        <taxon>Eukaryota</taxon>
        <taxon>Metazoa</taxon>
        <taxon>Ecdysozoa</taxon>
        <taxon>Arthropoda</taxon>
        <taxon>Hexapoda</taxon>
        <taxon>Insecta</taxon>
        <taxon>Pterygota</taxon>
        <taxon>Neoptera</taxon>
        <taxon>Endopterygota</taxon>
        <taxon>Lepidoptera</taxon>
        <taxon>Glossata</taxon>
        <taxon>Ditrysia</taxon>
        <taxon>Yponomeutoidea</taxon>
        <taxon>Plutellidae</taxon>
        <taxon>Plutella</taxon>
    </lineage>
</organism>
<name>A0ABQ7QNG9_PLUXY</name>
<dbReference type="EMBL" id="JAHIBW010000011">
    <property type="protein sequence ID" value="KAG7306594.1"/>
    <property type="molecule type" value="Genomic_DNA"/>
</dbReference>
<accession>A0ABQ7QNG9</accession>
<dbReference type="Pfam" id="PF16188">
    <property type="entry name" value="Peptidase_M24_C"/>
    <property type="match status" value="1"/>
</dbReference>
<dbReference type="Gene3D" id="3.90.230.10">
    <property type="entry name" value="Creatinase/methionine aminopeptidase superfamily"/>
    <property type="match status" value="1"/>
</dbReference>
<feature type="domain" description="Peptidase M24 C-terminal" evidence="1">
    <location>
        <begin position="14"/>
        <end position="77"/>
    </location>
</feature>
<sequence>MAKDLMGDFDGRGVLGFSTLTMVPHQTACVDVKLLDDFELSYLNAYHARVLETVGPVLRARNLIQDLQWLQEECKPLTRG</sequence>
<comment type="caution">
    <text evidence="2">The sequence shown here is derived from an EMBL/GenBank/DDBJ whole genome shotgun (WGS) entry which is preliminary data.</text>
</comment>
<dbReference type="PANTHER" id="PTHR43763">
    <property type="entry name" value="XAA-PRO AMINOPEPTIDASE 1"/>
    <property type="match status" value="1"/>
</dbReference>
<dbReference type="PANTHER" id="PTHR43763:SF6">
    <property type="entry name" value="XAA-PRO AMINOPEPTIDASE 1"/>
    <property type="match status" value="1"/>
</dbReference>